<dbReference type="AlphaFoldDB" id="A0A4U1J7N2"/>
<accession>A0A4U1J7N2</accession>
<evidence type="ECO:0000313" key="2">
    <source>
        <dbReference type="EMBL" id="TKD03198.1"/>
    </source>
</evidence>
<dbReference type="Proteomes" id="UP000309215">
    <property type="component" value="Unassembled WGS sequence"/>
</dbReference>
<keyword evidence="3" id="KW-1185">Reference proteome</keyword>
<gene>
    <name evidence="2" type="ORF">E8A74_27185</name>
</gene>
<reference evidence="2 3" key="1">
    <citation type="submission" date="2019-04" db="EMBL/GenBank/DDBJ databases">
        <authorList>
            <person name="Li Y."/>
            <person name="Wang J."/>
        </authorList>
    </citation>
    <scope>NUCLEOTIDE SEQUENCE [LARGE SCALE GENOMIC DNA]</scope>
    <source>
        <strain evidence="2 3">DSM 14668</strain>
    </source>
</reference>
<feature type="transmembrane region" description="Helical" evidence="1">
    <location>
        <begin position="58"/>
        <end position="78"/>
    </location>
</feature>
<dbReference type="EMBL" id="SSMQ01000031">
    <property type="protein sequence ID" value="TKD03198.1"/>
    <property type="molecule type" value="Genomic_DNA"/>
</dbReference>
<evidence type="ECO:0000256" key="1">
    <source>
        <dbReference type="SAM" id="Phobius"/>
    </source>
</evidence>
<feature type="transmembrane region" description="Helical" evidence="1">
    <location>
        <begin position="12"/>
        <end position="31"/>
    </location>
</feature>
<feature type="transmembrane region" description="Helical" evidence="1">
    <location>
        <begin position="121"/>
        <end position="143"/>
    </location>
</feature>
<proteinExistence type="predicted"/>
<organism evidence="2 3">
    <name type="scientific">Polyangium fumosum</name>
    <dbReference type="NCBI Taxonomy" id="889272"/>
    <lineage>
        <taxon>Bacteria</taxon>
        <taxon>Pseudomonadati</taxon>
        <taxon>Myxococcota</taxon>
        <taxon>Polyangia</taxon>
        <taxon>Polyangiales</taxon>
        <taxon>Polyangiaceae</taxon>
        <taxon>Polyangium</taxon>
    </lineage>
</organism>
<sequence>MDVVLSKSWLRPLLFVPMGLVVLAGVLVEVLKPLYELPSRSGIVPFLSMSYEGNVPTFYTAALLGLTSLLLALAAAATRRAGERFVAHWWGLSAGFAYIAVDEVFEFHEMAGTFVELSGVLYFSWVIPAAVVVLLVGLVYVPFLRHLPLRTRIRFLVAGAIYVGGAVGMELPLGYWTEQKGMHNLGYGLLDAVEESLEMLGINLFVLWLVDHLAEKGVTLRFANPAPEAPAEPAPEAEAADAP</sequence>
<feature type="transmembrane region" description="Helical" evidence="1">
    <location>
        <begin position="155"/>
        <end position="176"/>
    </location>
</feature>
<dbReference type="RefSeq" id="WP_136931995.1">
    <property type="nucleotide sequence ID" value="NZ_SSMQ01000031.1"/>
</dbReference>
<keyword evidence="1" id="KW-0472">Membrane</keyword>
<protein>
    <submittedName>
        <fullName evidence="2">Uncharacterized protein</fullName>
    </submittedName>
</protein>
<keyword evidence="1" id="KW-1133">Transmembrane helix</keyword>
<evidence type="ECO:0000313" key="3">
    <source>
        <dbReference type="Proteomes" id="UP000309215"/>
    </source>
</evidence>
<feature type="transmembrane region" description="Helical" evidence="1">
    <location>
        <begin position="85"/>
        <end position="101"/>
    </location>
</feature>
<name>A0A4U1J7N2_9BACT</name>
<comment type="caution">
    <text evidence="2">The sequence shown here is derived from an EMBL/GenBank/DDBJ whole genome shotgun (WGS) entry which is preliminary data.</text>
</comment>
<dbReference type="OrthoDB" id="5516794at2"/>
<keyword evidence="1" id="KW-0812">Transmembrane</keyword>